<proteinExistence type="predicted"/>
<accession>A0A9P0HNT5</accession>
<name>A0A9P0HNT5_NEZVI</name>
<gene>
    <name evidence="1" type="ORF">NEZAVI_LOCUS14160</name>
</gene>
<dbReference type="EMBL" id="OV725082">
    <property type="protein sequence ID" value="CAH1406155.1"/>
    <property type="molecule type" value="Genomic_DNA"/>
</dbReference>
<reference evidence="1" key="1">
    <citation type="submission" date="2022-01" db="EMBL/GenBank/DDBJ databases">
        <authorList>
            <person name="King R."/>
        </authorList>
    </citation>
    <scope>NUCLEOTIDE SEQUENCE</scope>
</reference>
<protein>
    <submittedName>
        <fullName evidence="1">Uncharacterized protein</fullName>
    </submittedName>
</protein>
<evidence type="ECO:0000313" key="1">
    <source>
        <dbReference type="EMBL" id="CAH1406155.1"/>
    </source>
</evidence>
<keyword evidence="2" id="KW-1185">Reference proteome</keyword>
<organism evidence="1 2">
    <name type="scientific">Nezara viridula</name>
    <name type="common">Southern green stink bug</name>
    <name type="synonym">Cimex viridulus</name>
    <dbReference type="NCBI Taxonomy" id="85310"/>
    <lineage>
        <taxon>Eukaryota</taxon>
        <taxon>Metazoa</taxon>
        <taxon>Ecdysozoa</taxon>
        <taxon>Arthropoda</taxon>
        <taxon>Hexapoda</taxon>
        <taxon>Insecta</taxon>
        <taxon>Pterygota</taxon>
        <taxon>Neoptera</taxon>
        <taxon>Paraneoptera</taxon>
        <taxon>Hemiptera</taxon>
        <taxon>Heteroptera</taxon>
        <taxon>Panheteroptera</taxon>
        <taxon>Pentatomomorpha</taxon>
        <taxon>Pentatomoidea</taxon>
        <taxon>Pentatomidae</taxon>
        <taxon>Pentatominae</taxon>
        <taxon>Nezara</taxon>
    </lineage>
</organism>
<dbReference type="Proteomes" id="UP001152798">
    <property type="component" value="Chromosome 6"/>
</dbReference>
<sequence length="40" mass="4811">MNSFHSSNYFLGFFRAVCVHKIKFFFNCKNFLITKQNLSM</sequence>
<evidence type="ECO:0000313" key="2">
    <source>
        <dbReference type="Proteomes" id="UP001152798"/>
    </source>
</evidence>
<dbReference type="AlphaFoldDB" id="A0A9P0HNT5"/>